<dbReference type="AlphaFoldDB" id="A7BE44"/>
<gene>
    <name evidence="1" type="ORF">ACTODO_01945</name>
</gene>
<evidence type="ECO:0000313" key="2">
    <source>
        <dbReference type="Proteomes" id="UP000003553"/>
    </source>
</evidence>
<name>A7BE44_9ACTO</name>
<organism evidence="1 2">
    <name type="scientific">Schaalia dentiphila ATCC 17982</name>
    <dbReference type="NCBI Taxonomy" id="411466"/>
    <lineage>
        <taxon>Bacteria</taxon>
        <taxon>Bacillati</taxon>
        <taxon>Actinomycetota</taxon>
        <taxon>Actinomycetes</taxon>
        <taxon>Actinomycetales</taxon>
        <taxon>Actinomycetaceae</taxon>
        <taxon>Schaalia</taxon>
        <taxon>Schaalia dentiphila</taxon>
    </lineage>
</organism>
<protein>
    <submittedName>
        <fullName evidence="1">Uncharacterized protein</fullName>
    </submittedName>
</protein>
<dbReference type="HOGENOM" id="CLU_3339032_0_0_11"/>
<evidence type="ECO:0000313" key="1">
    <source>
        <dbReference type="EMBL" id="EDN81468.1"/>
    </source>
</evidence>
<dbReference type="Proteomes" id="UP000003553">
    <property type="component" value="Unassembled WGS sequence"/>
</dbReference>
<sequence length="37" mass="3764">MRSGVGIVWDVGTVWAEGADGREMRVVGNGCSGAAGR</sequence>
<dbReference type="EMBL" id="AAYI02000004">
    <property type="protein sequence ID" value="EDN81468.1"/>
    <property type="molecule type" value="Genomic_DNA"/>
</dbReference>
<keyword evidence="2" id="KW-1185">Reference proteome</keyword>
<accession>A7BE44</accession>
<comment type="caution">
    <text evidence="1">The sequence shown here is derived from an EMBL/GenBank/DDBJ whole genome shotgun (WGS) entry which is preliminary data.</text>
</comment>
<reference evidence="1" key="2">
    <citation type="submission" date="2015-05" db="EMBL/GenBank/DDBJ databases">
        <title>Draft genome sequence of Actinomyces odontolyticus (ATCC 17982).</title>
        <authorList>
            <person name="Sudarsanam P."/>
            <person name="Ley R."/>
            <person name="Guruge J."/>
            <person name="Turnbaugh P.J."/>
            <person name="Mahowald M."/>
            <person name="Liep D."/>
            <person name="Gordon J."/>
        </authorList>
    </citation>
    <scope>NUCLEOTIDE SEQUENCE</scope>
    <source>
        <strain evidence="1">ATCC 17982</strain>
    </source>
</reference>
<reference evidence="1" key="1">
    <citation type="submission" date="2007-04" db="EMBL/GenBank/DDBJ databases">
        <authorList>
            <person name="Fulton L."/>
            <person name="Clifton S."/>
            <person name="Fulton B."/>
            <person name="Xu J."/>
            <person name="Minx P."/>
            <person name="Pepin K.H."/>
            <person name="Johnson M."/>
            <person name="Thiruvilangam P."/>
            <person name="Bhonagiri V."/>
            <person name="Nash W.E."/>
            <person name="Mardis E.R."/>
            <person name="Wilson R.K."/>
        </authorList>
    </citation>
    <scope>NUCLEOTIDE SEQUENCE [LARGE SCALE GENOMIC DNA]</scope>
    <source>
        <strain evidence="1">ATCC 17982</strain>
    </source>
</reference>
<proteinExistence type="predicted"/>